<dbReference type="InterPro" id="IPR036736">
    <property type="entry name" value="ACP-like_sf"/>
</dbReference>
<dbReference type="PROSITE" id="PS00455">
    <property type="entry name" value="AMP_BINDING"/>
    <property type="match status" value="1"/>
</dbReference>
<dbReference type="InterPro" id="IPR016035">
    <property type="entry name" value="Acyl_Trfase/lysoPLipase"/>
</dbReference>
<comment type="similarity">
    <text evidence="4">Belongs to the short-chain dehydrogenases/reductases (SDR) family.</text>
</comment>
<evidence type="ECO:0000256" key="2">
    <source>
        <dbReference type="ARBA" id="ARBA00001957"/>
    </source>
</evidence>
<dbReference type="SUPFAM" id="SSF52151">
    <property type="entry name" value="FabD/lysophospholipase-like"/>
    <property type="match status" value="1"/>
</dbReference>
<keyword evidence="7" id="KW-0808">Transferase</keyword>
<dbReference type="Proteomes" id="UP001499959">
    <property type="component" value="Unassembled WGS sequence"/>
</dbReference>
<comment type="pathway">
    <text evidence="3">Lipid metabolism; fatty acid biosynthesis.</text>
</comment>
<dbReference type="Gene3D" id="3.30.559.10">
    <property type="entry name" value="Chloramphenicol acetyltransferase-like domain"/>
    <property type="match status" value="2"/>
</dbReference>
<keyword evidence="5" id="KW-0596">Phosphopantetheine</keyword>
<evidence type="ECO:0000256" key="1">
    <source>
        <dbReference type="ARBA" id="ARBA00001933"/>
    </source>
</evidence>
<dbReference type="InterPro" id="IPR005814">
    <property type="entry name" value="Aminotrans_3"/>
</dbReference>
<evidence type="ECO:0000256" key="9">
    <source>
        <dbReference type="ARBA" id="ARBA00029443"/>
    </source>
</evidence>
<dbReference type="SMART" id="SM00823">
    <property type="entry name" value="PKS_PP"/>
    <property type="match status" value="4"/>
</dbReference>
<dbReference type="InterPro" id="IPR020841">
    <property type="entry name" value="PKS_Beta-ketoAc_synthase_dom"/>
</dbReference>
<dbReference type="Pfam" id="PF08659">
    <property type="entry name" value="KR"/>
    <property type="match status" value="1"/>
</dbReference>
<evidence type="ECO:0000256" key="7">
    <source>
        <dbReference type="ARBA" id="ARBA00022679"/>
    </source>
</evidence>
<dbReference type="PANTHER" id="PTHR43775">
    <property type="entry name" value="FATTY ACID SYNTHASE"/>
    <property type="match status" value="1"/>
</dbReference>
<sequence>MQRNIDDSQRNAHRDAAATPAAGEGGAVRMDPACRNQERFWWIEMVGRNVPVYNCPMGLRIRGELDAETLRVAADLLADRHPMLRASVDMIDGVLQQAVMPPGALRQTLRLVDLSEYPADRRESALGDLIRHDLASFFDLSRAPLWRLTLFRLGPAEHHLHLNIHHVIHDAWSIGVLFRDLSQIYVALDRGEIPDLPVLSAGSAQPEPLSAPQREASEAYWIEKMRGRLPTLELPQDRARGREATFAGGNWQWRIAPPLLESFKRGATERGATLYMGILAAYSVFLHKLSGQTDLIVGTMFSGRRTPAEWPQIGCFSNTVALRLAVDPDADHEALLAHVRGEVLAAHVHQYYPLQDLVKAVSPEREVGRSVLFSTLLIFQNTMGDFERLFPGLEVTADYEEQYRSAAECDLFLQVRERDGGLQLNLEYNAELFERETVARFADVFDAVVEAMARDWRSPVRAGDALPATQKTLLLETWNDTAVALPLERNIVQRFAAQVAQRPDAVALAFEGREWRYAELDAHARAIASAIVAAGFGPGDIVGVHHRRNPGLVASLLGAMMAGCAYLPLDPKHPESRVGLMIGEARCRLIVAERACESRIRDIAPEARLLLSDALGNSGPAVALPDPATFAPESLAYVIFTSGSTGVPKGAAIEHRSLANLLSWAEGLLGHDRLAQVMATSSVCFDSSVFEIFTPLSIGGTVSLMESALHIASVRASDVLLSCAPSVASGLLQSGSIPDTVRTVVLAGEPVAESLVRKLYALPGVDAVFNFYGLSECAVYSTWALLDPDGPLPPPIGVPIANTTIYVLDADRKPVPIGAMGEIYIGGVGIGREYLNRPDLTAERFIPSPFRADDRLCRTGDLGRYGADGRLICLGRIDHQVKIRGYRIELGDVEEAICRHPDVRSSIVVAIDVPGTGRCLVGYYVAGTDAPTVDALRKHLYGMLPDYMVPSYLVPLAAIPLNSSGKVDRGALPPPVVESSTPGAGIAAPPTVADAARLPTPVVSPPAVPPSPTDDLRSRVERTLHRIWAQALQREQVDADAKLFEIGGHSLLLPLLRREIKTHLDVDLPLTQFFVSPTIRDMADVLTTALADRPASSEAVAGEAPRNETPDSGIAIIGFACRVPGASTPEALWRNLCEGIGAISEVPATRWNWRAGEGAENDGRGWPHARWGGWIDGVHEFEPEFFRLSAREARWMDPQQRLLLETAWEACERAGYRANEFGDGRVGLYVGASAQDYMRTLEHAGVLGDTYAGSGNALSLLSNRLSYLFGYSGPSVTIDTACSSSLVALHLARQALLNGEIDAALVAGTSLMLEPENMTIWGESGMLSADGRCLPFDAGANGFVAGEGVIAMTIKPLEAARRDGDQIWAILRGSAVNHDGSAKVGLTAPNPKAQRDVVRASLRSAGVHAGDISLVEAHGTGTVLGDPVEVQGLTEAFAVDTDRRGFCALTSMKGAIGHLGPAAGLASVLKVALALHHRRIPANSHLERPNPELRIEDSPFHLNPQARPWPSDVARPLAGVSSFGFGGVNAHVVIEAADAPTDPARDDGSDGPQLFTLSARTPSALRAYVDAFCALLAQGTPASMADVCFTVNRGRQSWPRRLAVVADRKETLLCLLGDWLAGARASGVDAAVFCEDAPGDRSLVDMLDSSARDGVGALCGGAVADRIFGSRRVDTASSETVAAIASRRECLRALASLYVQGVEIHWSKWYASANRRRVLLPTYPFERRDCSVPRVAASGRPPAPARAQVAAASVPASPDAWMRRIDWAECERMPDSAVRMRRPAVWLVFADDDRSVRGLADAARTEGTRFVLVTRGAAWARVASDHFRLDPCAARDYDQLFETLEREGIRPTDVVQAWHGRPSAMAEDASGLDSTLDAEDDGGARPLLLLCQGILRHWPQHDLNLRLVTRGAMYSQARLGDVAPAQAIAWGLARTIARECHRLRMQAIDLDRFRTDDAAITALARELRAPVRESEIALHGGRRLVPSIRPVDGAEIAAVPPLREGGVYLIAGGVGGIGRVLARFLGQRYRARVVLVSRRASDGFDPGSEDGEAIRRVGGTIDCIDADIADLRQCRDAVERIVARHGALHGVFHLAGVLDRTRVADYDWGAFENVLRAKTRGASNLDLATRHLRLDCMVLFSSLAGLAGNVFQAGYSAANRFLDAFAFWRTRQGRPTMSIDWGGWSGVGMGLTLAGGAAAGTDAADSMIAPDRGMALLERAMRSDLVQIAIAAPEQLDALLPVAPLPGAAASASASGHDAALSFLRRTLADVLEVQEASLDGQTPFLDLGVDSINSAWLVAAIDAATGTRQRRTLFFEYPTLDKLATALSGLTFRSPQDAAPHASSGERPAQPRIAADATIAAPLRPAVRAAASAPGTASVGEVRTRDVDADGDAIAIVGVAGRFPRAPNLEALWSLLRDGRDVIGPAPLQRWSDAATRDRLSAMRGGFFEDIDGFDAKSFNISPVEAESMDPQQRMLLEEVWCALENAAIAPGDLVGSDTGVFVGASASPVADRDAEPALGPHTLVGSSVAILANRLSYFLDLNGPSVTVDTLCSSSLAAVHMAVQSLLRGECGLAIVGGVRVGMPARYYEAAWRIGALSTTGVCRAFGRDADGMVPGEGLGVVVLKPLSRARADGDHIHAVIRGSAMNHGGRSSGLAAPNPQAQSRVVRAALDRAGIDAGTISLIEAHGTGTELGDPIEFDGLCKAFQQDAPSRQSCAIGSIKTNLGHLEPAAGIAGLLKLVLALKHRQIPPTLNAEQTNPNIDFGASPFRLNRELTPWDSPAGVPRRAGVSAFGIGGVNVHVVIEEHAEGGDARDTADIDADIDAGRGAGPGTHGAASADRRDRLIVLSARSEDGLSVLARELRDTLVAERRFGIDDIAHTLARGRVHWPHRRAFVCADRGQLVDVLARIGSGESVRGVARGHAPRNRVPKIAFLFPGQSSELYRAGDDLFRSEPVFRECMHRCDAHLRLRFGISVVDALYSDAADRPALTEARHAQPALFALAYSTAKWWQSLGIAPTAVLGHSLGEFVAATIAGALTLDDALDLVASRAVAMQTLSPQGGMIAVGAEARALREALDALDDGFADALEIAVYNAPSNTVLSGPLDALQAATRRFEDLGWSVHPLSVTHAFHSRAMVPALDRLPAVDAGVPRIAYASSLHGAMLDPEATLDRDYWRAHMREPVRYFEALRALIAEGYDCFFEFGAADVLSRLGPQIADDPAIAWCPALKRGRAARDLLLDAAAAMFVRGADRIVRDAVPGDAGCRIPLPGSPFERRQFSRPITIPASPVIGEHSTTMHIDPSAASHHAAPARRERSRVERLTDALILIFAEALHAAPDELDANLALLELGADSLALGNVTRVLRQRYGVRIATRQLFMEMTSIADVARVLDRELPPDFALDDGAEPLREAPIHAGVPAMAAPMSAHAQTVIAQTVIAHDAPASVAPAARAPGVPGAAAAMTSIEEAASRPYIPFQPFKPSSADQPAAQVADTEYLRGFVDAFTAKTRRSKEYAAQYRPVLADSRATTGFRLAVKEMLYPVVGQRSRGARVWDLDGNEYVDITMGYGVHLFGHGAPFLQEAIARQLEHGVQVGPQSEHAGQAAALLCEITGNERVAFCNSGTEANMLAIRLARNATGRPKIAIFEGCYHGFYDATLIVAGRRADGGLSASPMAPGLPRAVADDVIVLPYGADEALDIVRAHAHELAGILVEPVQSRRPSVQPVDFLHKLRALTSEAGIALIFDEVITGFRVHPGGAQAAFGIRADMAVYGKVVGGGMPIGAVGGKAWLLDGVDGGTWRYGDATYPEADQTFFATTFGKHPLVMATTLAALREIKRCGPELHAQLTRTTDAFVAKANALFERHGVNIRAQNFSSQFRFISPGNIDIFYYHLSMHGVFVWEGRNFFLSTAHTQEDIDTILAAVERSLSELVPHGLLPVVRTAAAAIPGPVGATPAAPVVARKALETREFPLSDAQREILVSTRLGGTHSASYNEPLAIVLKGALDPMALRDAFQTLVDRHDVLRSSVDADLRTQRSGDLLVDVPFVDLAACPREMLAATLSGQLHAAAAQPFDFSSGPMIRAQLWRCAATHHVLLLTVHHSAADATSFNVLLGELCALYARSAGMSRPALAPAMQYESMVETWASPVRLRDREDAAGYWMAQYADAVPVVRLPRDRNPGSAASDRGARQRIAMSGHLARAVTRRANEMGATPFVVLFAAFNAWLHRLTDQDDLVVGVPASLHPGEATGLVGHCINLVPVRMRAAAGLSLRDLVESARERILDAYDHAEYPFADLVRRLDLGKEARRSPLVQVQFNMDPAAEAPAFADLKMDLVSLNEPMTPLDLSDLGAGEIEFDSGIAKFDLSINLQLGDDHLRAVLEYRTDQFDDATIAAWSESLQIMLEDMIDMPEAPISSHRLVGPQQRRRLRGPQPVALADPAQPALLHARLRAQAERTPRAIAITDGAGSIAYADLAQRAFRIAHRLRASGVGEGEVVGVCASSDIDRVAVAWAALEIGAAYAWLAPEAIGESAKALRVLVVRDDVSASTAIDAGALDVIDLDREADSIAALPATSPAAMPDDPERAAVSLPGGGTGRVRLSHRSLCGAVDAVRDDVDLDGSDTCAVLCAPASDPMSERHWMFWNALTRGAHLIAPPASVLSSASAAYAWLCSQEISAVCFSPAMFSQVATIVLASRRSALRLAIVLGACESSAAKAWISRFGENDPKVVALHGPVEAGWTSLRRVLQARDAENDGACLIGAPLADTEAFVLDAGGRLLPTGVVGELHLASLRPFAEHGVGPVHPFAPGVILSPTGLRARRRADGRLESVDAMAAHAMAADAATADAGIAGDAAADAVASAAASGAEKGAAPTTETERLVAAVWSQILLTEVVSVDDDFFALGGDSLLAIRVVSLLSKQHGVNANVHDLFDTSTLGEFAMLIDAADGRLRPMAAGVEVL</sequence>
<feature type="compositionally biased region" description="Basic and acidic residues" evidence="10">
    <location>
        <begin position="1"/>
        <end position="16"/>
    </location>
</feature>
<dbReference type="InterPro" id="IPR032821">
    <property type="entry name" value="PKS_assoc"/>
</dbReference>
<evidence type="ECO:0000259" key="12">
    <source>
        <dbReference type="PROSITE" id="PS52004"/>
    </source>
</evidence>
<dbReference type="Pfam" id="PF21394">
    <property type="entry name" value="Beta-ketacyl_N"/>
    <property type="match status" value="1"/>
</dbReference>
<dbReference type="SUPFAM" id="SSF53383">
    <property type="entry name" value="PLP-dependent transferases"/>
    <property type="match status" value="1"/>
</dbReference>
<dbReference type="SUPFAM" id="SSF53901">
    <property type="entry name" value="Thiolase-like"/>
    <property type="match status" value="2"/>
</dbReference>
<dbReference type="Gene3D" id="3.40.640.10">
    <property type="entry name" value="Type I PLP-dependent aspartate aminotransferase-like (Major domain)"/>
    <property type="match status" value="1"/>
</dbReference>
<dbReference type="RefSeq" id="WP_345301537.1">
    <property type="nucleotide sequence ID" value="NZ_BAABJE010000001.1"/>
</dbReference>
<dbReference type="InterPro" id="IPR001242">
    <property type="entry name" value="Condensation_dom"/>
</dbReference>
<dbReference type="Pfam" id="PF00202">
    <property type="entry name" value="Aminotran_3"/>
    <property type="match status" value="1"/>
</dbReference>
<feature type="region of interest" description="Disordered" evidence="10">
    <location>
        <begin position="1"/>
        <end position="29"/>
    </location>
</feature>
<evidence type="ECO:0000313" key="13">
    <source>
        <dbReference type="EMBL" id="GAA4782212.1"/>
    </source>
</evidence>
<evidence type="ECO:0000256" key="5">
    <source>
        <dbReference type="ARBA" id="ARBA00022450"/>
    </source>
</evidence>
<evidence type="ECO:0000313" key="14">
    <source>
        <dbReference type="Proteomes" id="UP001499959"/>
    </source>
</evidence>
<dbReference type="InterPro" id="IPR013968">
    <property type="entry name" value="PKS_KR"/>
</dbReference>
<evidence type="ECO:0000256" key="8">
    <source>
        <dbReference type="ARBA" id="ARBA00022898"/>
    </source>
</evidence>
<dbReference type="InterPro" id="IPR015421">
    <property type="entry name" value="PyrdxlP-dep_Trfase_major"/>
</dbReference>
<dbReference type="SMART" id="SM00825">
    <property type="entry name" value="PKS_KS"/>
    <property type="match status" value="2"/>
</dbReference>
<dbReference type="CDD" id="cd00610">
    <property type="entry name" value="OAT_like"/>
    <property type="match status" value="1"/>
</dbReference>
<dbReference type="SUPFAM" id="SSF56801">
    <property type="entry name" value="Acetyl-CoA synthetase-like"/>
    <property type="match status" value="2"/>
</dbReference>
<proteinExistence type="inferred from homology"/>
<dbReference type="InterPro" id="IPR045851">
    <property type="entry name" value="AMP-bd_C_sf"/>
</dbReference>
<dbReference type="InterPro" id="IPR006162">
    <property type="entry name" value="Ppantetheine_attach_site"/>
</dbReference>
<evidence type="ECO:0000256" key="3">
    <source>
        <dbReference type="ARBA" id="ARBA00005194"/>
    </source>
</evidence>
<dbReference type="SMART" id="SM00822">
    <property type="entry name" value="PKS_KR"/>
    <property type="match status" value="1"/>
</dbReference>
<dbReference type="Gene3D" id="3.40.50.12780">
    <property type="entry name" value="N-terminal domain of ligase-like"/>
    <property type="match status" value="2"/>
</dbReference>
<dbReference type="Gene3D" id="3.30.70.3290">
    <property type="match status" value="1"/>
</dbReference>
<dbReference type="Gene3D" id="3.40.366.10">
    <property type="entry name" value="Malonyl-Coenzyme A Acyl Carrier Protein, domain 2"/>
    <property type="match status" value="1"/>
</dbReference>
<dbReference type="Pfam" id="PF00698">
    <property type="entry name" value="Acyl_transf_1"/>
    <property type="match status" value="1"/>
</dbReference>
<dbReference type="InterPro" id="IPR020806">
    <property type="entry name" value="PKS_PP-bd"/>
</dbReference>
<keyword evidence="6" id="KW-0597">Phosphoprotein</keyword>
<comment type="cofactor">
    <cofactor evidence="1">
        <name>pyridoxal 5'-phosphate</name>
        <dbReference type="ChEBI" id="CHEBI:597326"/>
    </cofactor>
</comment>
<accession>A0ABP9AK54</accession>
<dbReference type="SUPFAM" id="SSF52777">
    <property type="entry name" value="CoA-dependent acyltransferases"/>
    <property type="match status" value="4"/>
</dbReference>
<comment type="caution">
    <text evidence="13">The sequence shown here is derived from an EMBL/GenBank/DDBJ whole genome shotgun (WGS) entry which is preliminary data.</text>
</comment>
<dbReference type="InterPro" id="IPR015422">
    <property type="entry name" value="PyrdxlP-dep_Trfase_small"/>
</dbReference>
<gene>
    <name evidence="13" type="ORF">GCM10023307_03400</name>
</gene>
<dbReference type="Pfam" id="PF02801">
    <property type="entry name" value="Ketoacyl-synt_C"/>
    <property type="match status" value="2"/>
</dbReference>
<dbReference type="Pfam" id="PF22621">
    <property type="entry name" value="CurL-like_PKS_C"/>
    <property type="match status" value="1"/>
</dbReference>
<evidence type="ECO:0000256" key="4">
    <source>
        <dbReference type="ARBA" id="ARBA00006484"/>
    </source>
</evidence>
<feature type="domain" description="Carrier" evidence="11">
    <location>
        <begin position="4866"/>
        <end position="4941"/>
    </location>
</feature>
<dbReference type="InterPro" id="IPR001227">
    <property type="entry name" value="Ac_transferase_dom_sf"/>
</dbReference>
<dbReference type="Gene3D" id="3.30.300.30">
    <property type="match status" value="1"/>
</dbReference>
<dbReference type="InterPro" id="IPR010071">
    <property type="entry name" value="AA_adenyl_dom"/>
</dbReference>
<dbReference type="SUPFAM" id="SSF47336">
    <property type="entry name" value="ACP-like"/>
    <property type="match status" value="4"/>
</dbReference>
<dbReference type="Gene3D" id="1.10.1200.10">
    <property type="entry name" value="ACP-like"/>
    <property type="match status" value="4"/>
</dbReference>
<dbReference type="PROSITE" id="PS00012">
    <property type="entry name" value="PHOSPHOPANTETHEINE"/>
    <property type="match status" value="1"/>
</dbReference>
<feature type="domain" description="Carrier" evidence="11">
    <location>
        <begin position="1015"/>
        <end position="1090"/>
    </location>
</feature>
<evidence type="ECO:0008006" key="15">
    <source>
        <dbReference type="Google" id="ProtNLM"/>
    </source>
</evidence>
<dbReference type="Pfam" id="PF16197">
    <property type="entry name" value="KAsynt_C_assoc"/>
    <property type="match status" value="1"/>
</dbReference>
<dbReference type="InterPro" id="IPR014031">
    <property type="entry name" value="Ketoacyl_synth_C"/>
</dbReference>
<dbReference type="InterPro" id="IPR016036">
    <property type="entry name" value="Malonyl_transacylase_ACP-bd"/>
</dbReference>
<dbReference type="InterPro" id="IPR036291">
    <property type="entry name" value="NAD(P)-bd_dom_sf"/>
</dbReference>
<name>A0ABP9AK54_9GAMM</name>
<dbReference type="Pfam" id="PF00668">
    <property type="entry name" value="Condensation"/>
    <property type="match status" value="2"/>
</dbReference>
<dbReference type="InterPro" id="IPR015424">
    <property type="entry name" value="PyrdxlP-dep_Trfase"/>
</dbReference>
<dbReference type="SMART" id="SM01294">
    <property type="entry name" value="PKS_PP_betabranch"/>
    <property type="match status" value="1"/>
</dbReference>
<organism evidence="13 14">
    <name type="scientific">Lysobacter hankyongensis</name>
    <dbReference type="NCBI Taxonomy" id="1176535"/>
    <lineage>
        <taxon>Bacteria</taxon>
        <taxon>Pseudomonadati</taxon>
        <taxon>Pseudomonadota</taxon>
        <taxon>Gammaproteobacteria</taxon>
        <taxon>Lysobacterales</taxon>
        <taxon>Lysobacteraceae</taxon>
        <taxon>Lysobacter</taxon>
    </lineage>
</organism>
<dbReference type="CDD" id="cd19531">
    <property type="entry name" value="LCL_NRPS-like"/>
    <property type="match status" value="2"/>
</dbReference>
<feature type="domain" description="Carrier" evidence="11">
    <location>
        <begin position="3318"/>
        <end position="3396"/>
    </location>
</feature>
<dbReference type="InterPro" id="IPR014043">
    <property type="entry name" value="Acyl_transferase_dom"/>
</dbReference>
<dbReference type="InterPro" id="IPR009081">
    <property type="entry name" value="PP-bd_ACP"/>
</dbReference>
<protein>
    <recommendedName>
        <fullName evidence="15">Amino acid adenylation domain-containing protein</fullName>
    </recommendedName>
</protein>
<keyword evidence="8" id="KW-0663">Pyridoxal phosphate</keyword>
<feature type="domain" description="Ketosynthase family 3 (KS3)" evidence="12">
    <location>
        <begin position="1111"/>
        <end position="1536"/>
    </location>
</feature>
<dbReference type="Pfam" id="PF00550">
    <property type="entry name" value="PP-binding"/>
    <property type="match status" value="4"/>
</dbReference>
<evidence type="ECO:0000256" key="6">
    <source>
        <dbReference type="ARBA" id="ARBA00022553"/>
    </source>
</evidence>
<dbReference type="InterPro" id="IPR000873">
    <property type="entry name" value="AMP-dep_synth/lig_dom"/>
</dbReference>
<dbReference type="InterPro" id="IPR025110">
    <property type="entry name" value="AMP-bd_C"/>
</dbReference>
<evidence type="ECO:0000256" key="10">
    <source>
        <dbReference type="SAM" id="MobiDB-lite"/>
    </source>
</evidence>
<dbReference type="SMART" id="SM00827">
    <property type="entry name" value="PKS_AT"/>
    <property type="match status" value="1"/>
</dbReference>
<dbReference type="CDD" id="cd05930">
    <property type="entry name" value="A_NRPS"/>
    <property type="match status" value="1"/>
</dbReference>
<dbReference type="PROSITE" id="PS52004">
    <property type="entry name" value="KS3_2"/>
    <property type="match status" value="2"/>
</dbReference>
<dbReference type="Gene3D" id="3.40.47.10">
    <property type="match status" value="2"/>
</dbReference>
<dbReference type="PANTHER" id="PTHR43775:SF37">
    <property type="entry name" value="SI:DKEY-61P9.11"/>
    <property type="match status" value="1"/>
</dbReference>
<comment type="cofactor">
    <cofactor evidence="2">
        <name>pantetheine 4'-phosphate</name>
        <dbReference type="ChEBI" id="CHEBI:47942"/>
    </cofactor>
</comment>
<dbReference type="Gene3D" id="1.10.1240.100">
    <property type="match status" value="1"/>
</dbReference>
<dbReference type="PROSITE" id="PS00600">
    <property type="entry name" value="AA_TRANSFER_CLASS_3"/>
    <property type="match status" value="1"/>
</dbReference>
<dbReference type="InterPro" id="IPR014030">
    <property type="entry name" value="Ketoacyl_synth_N"/>
</dbReference>
<dbReference type="InterPro" id="IPR023213">
    <property type="entry name" value="CAT-like_dom_sf"/>
</dbReference>
<dbReference type="InterPro" id="IPR049490">
    <property type="entry name" value="C883_1060-like_KR_N"/>
</dbReference>
<keyword evidence="14" id="KW-1185">Reference proteome</keyword>
<dbReference type="InterPro" id="IPR050091">
    <property type="entry name" value="PKS_NRPS_Biosynth_Enz"/>
</dbReference>
<dbReference type="InterPro" id="IPR057326">
    <property type="entry name" value="KR_dom"/>
</dbReference>
<dbReference type="CDD" id="cd08953">
    <property type="entry name" value="KR_2_SDR_x"/>
    <property type="match status" value="1"/>
</dbReference>
<dbReference type="PROSITE" id="PS00606">
    <property type="entry name" value="KS3_1"/>
    <property type="match status" value="1"/>
</dbReference>
<dbReference type="Gene3D" id="3.90.1150.10">
    <property type="entry name" value="Aspartate Aminotransferase, domain 1"/>
    <property type="match status" value="1"/>
</dbReference>
<dbReference type="InterPro" id="IPR016039">
    <property type="entry name" value="Thiolase-like"/>
</dbReference>
<dbReference type="EMBL" id="BAABJE010000001">
    <property type="protein sequence ID" value="GAA4782212.1"/>
    <property type="molecule type" value="Genomic_DNA"/>
</dbReference>
<dbReference type="InterPro" id="IPR020845">
    <property type="entry name" value="AMP-binding_CS"/>
</dbReference>
<dbReference type="InterPro" id="IPR049704">
    <property type="entry name" value="Aminotrans_3_PPA_site"/>
</dbReference>
<dbReference type="NCBIfam" id="TIGR01733">
    <property type="entry name" value="AA-adenyl-dom"/>
    <property type="match status" value="1"/>
</dbReference>
<feature type="domain" description="Carrier" evidence="11">
    <location>
        <begin position="2258"/>
        <end position="2332"/>
    </location>
</feature>
<dbReference type="Gene3D" id="3.40.50.720">
    <property type="entry name" value="NAD(P)-binding Rossmann-like Domain"/>
    <property type="match status" value="1"/>
</dbReference>
<dbReference type="Gene3D" id="3.30.559.30">
    <property type="entry name" value="Nonribosomal peptide synthetase, condensation domain"/>
    <property type="match status" value="2"/>
</dbReference>
<dbReference type="PROSITE" id="PS50075">
    <property type="entry name" value="CARRIER"/>
    <property type="match status" value="4"/>
</dbReference>
<dbReference type="InterPro" id="IPR018201">
    <property type="entry name" value="Ketoacyl_synth_AS"/>
</dbReference>
<dbReference type="Pfam" id="PF00501">
    <property type="entry name" value="AMP-binding"/>
    <property type="match status" value="2"/>
</dbReference>
<dbReference type="SUPFAM" id="SSF55048">
    <property type="entry name" value="Probable ACP-binding domain of malonyl-CoA ACP transacylase"/>
    <property type="match status" value="1"/>
</dbReference>
<feature type="domain" description="Ketosynthase family 3 (KS3)" evidence="12">
    <location>
        <begin position="2392"/>
        <end position="2808"/>
    </location>
</feature>
<evidence type="ECO:0000259" key="11">
    <source>
        <dbReference type="PROSITE" id="PS50075"/>
    </source>
</evidence>
<dbReference type="Pfam" id="PF00109">
    <property type="entry name" value="ketoacyl-synt"/>
    <property type="match status" value="2"/>
</dbReference>
<reference evidence="14" key="1">
    <citation type="journal article" date="2019" name="Int. J. Syst. Evol. Microbiol.">
        <title>The Global Catalogue of Microorganisms (GCM) 10K type strain sequencing project: providing services to taxonomists for standard genome sequencing and annotation.</title>
        <authorList>
            <consortium name="The Broad Institute Genomics Platform"/>
            <consortium name="The Broad Institute Genome Sequencing Center for Infectious Disease"/>
            <person name="Wu L."/>
            <person name="Ma J."/>
        </authorList>
    </citation>
    <scope>NUCLEOTIDE SEQUENCE [LARGE SCALE GENOMIC DNA]</scope>
    <source>
        <strain evidence="14">JCM 18204</strain>
    </source>
</reference>
<comment type="similarity">
    <text evidence="9">In the C-terminal section; belongs to the NRP synthetase family.</text>
</comment>
<dbReference type="InterPro" id="IPR042099">
    <property type="entry name" value="ANL_N_sf"/>
</dbReference>
<dbReference type="Pfam" id="PF13193">
    <property type="entry name" value="AMP-binding_C"/>
    <property type="match status" value="1"/>
</dbReference>
<dbReference type="SUPFAM" id="SSF51735">
    <property type="entry name" value="NAD(P)-binding Rossmann-fold domains"/>
    <property type="match status" value="2"/>
</dbReference>
<dbReference type="CDD" id="cd00833">
    <property type="entry name" value="PKS"/>
    <property type="match status" value="2"/>
</dbReference>